<accession>A0A1C3RID5</accession>
<dbReference type="RefSeq" id="WP_069189045.1">
    <property type="nucleotide sequence ID" value="NZ_FLYE01000024.1"/>
</dbReference>
<organism evidence="2 3">
    <name type="scientific">Candidatus Terasakiella magnetica</name>
    <dbReference type="NCBI Taxonomy" id="1867952"/>
    <lineage>
        <taxon>Bacteria</taxon>
        <taxon>Pseudomonadati</taxon>
        <taxon>Pseudomonadota</taxon>
        <taxon>Alphaproteobacteria</taxon>
        <taxon>Rhodospirillales</taxon>
        <taxon>Terasakiellaceae</taxon>
        <taxon>Terasakiella</taxon>
    </lineage>
</organism>
<sequence>MENIYVTATERSPELLFDFKTNTFQIRGESYPEDVNEFYGSSLEILEEFLKAQDNSDISFIFELIYFNSSTAKVLMTLFELLDEVAEIGNKVVVEWHYDEEDDNMCELGEELGEDLETAEFVLKSTSD</sequence>
<evidence type="ECO:0000313" key="2">
    <source>
        <dbReference type="EMBL" id="SCA56974.1"/>
    </source>
</evidence>
<keyword evidence="3" id="KW-1185">Reference proteome</keyword>
<dbReference type="EMBL" id="FLYE01000024">
    <property type="protein sequence ID" value="SCA56974.1"/>
    <property type="molecule type" value="Genomic_DNA"/>
</dbReference>
<protein>
    <recommendedName>
        <fullName evidence="1">SiaC family regulatory phosphoprotein domain-containing protein</fullName>
    </recommendedName>
</protein>
<name>A0A1C3RID5_9PROT</name>
<proteinExistence type="predicted"/>
<dbReference type="AlphaFoldDB" id="A0A1C3RID5"/>
<reference evidence="2 3" key="1">
    <citation type="submission" date="2016-07" db="EMBL/GenBank/DDBJ databases">
        <authorList>
            <person name="Lefevre C.T."/>
        </authorList>
    </citation>
    <scope>NUCLEOTIDE SEQUENCE [LARGE SCALE GENOMIC DNA]</scope>
    <source>
        <strain evidence="2">PR1</strain>
    </source>
</reference>
<dbReference type="InterPro" id="IPR018530">
    <property type="entry name" value="SiaC"/>
</dbReference>
<evidence type="ECO:0000259" key="1">
    <source>
        <dbReference type="Pfam" id="PF09345"/>
    </source>
</evidence>
<dbReference type="OrthoDB" id="5297629at2"/>
<evidence type="ECO:0000313" key="3">
    <source>
        <dbReference type="Proteomes" id="UP000231658"/>
    </source>
</evidence>
<dbReference type="Proteomes" id="UP000231658">
    <property type="component" value="Unassembled WGS sequence"/>
</dbReference>
<dbReference type="STRING" id="1867952.MTBPR1_300002"/>
<gene>
    <name evidence="2" type="ORF">MTBPR1_300002</name>
</gene>
<dbReference type="Pfam" id="PF09345">
    <property type="entry name" value="SiaC"/>
    <property type="match status" value="1"/>
</dbReference>
<feature type="domain" description="SiaC family regulatory phosphoprotein" evidence="1">
    <location>
        <begin position="7"/>
        <end position="124"/>
    </location>
</feature>